<protein>
    <submittedName>
        <fullName evidence="1">Uncharacterized protein</fullName>
    </submittedName>
</protein>
<evidence type="ECO:0000313" key="2">
    <source>
        <dbReference type="Proteomes" id="UP000017836"/>
    </source>
</evidence>
<dbReference type="Gramene" id="ERN02493">
    <property type="protein sequence ID" value="ERN02493"/>
    <property type="gene ID" value="AMTR_s01995p00002940"/>
</dbReference>
<reference evidence="2" key="1">
    <citation type="journal article" date="2013" name="Science">
        <title>The Amborella genome and the evolution of flowering plants.</title>
        <authorList>
            <consortium name="Amborella Genome Project"/>
        </authorList>
    </citation>
    <scope>NUCLEOTIDE SEQUENCE [LARGE SCALE GENOMIC DNA]</scope>
</reference>
<evidence type="ECO:0000313" key="1">
    <source>
        <dbReference type="EMBL" id="ERN02493.1"/>
    </source>
</evidence>
<accession>U5CV10</accession>
<dbReference type="AlphaFoldDB" id="U5CV10"/>
<sequence>MTEADRRCLADIPCQYNHATYPETTKTKKQKILFTFSHQAVHELQQTSSIHVLQQSSSES</sequence>
<proteinExistence type="predicted"/>
<keyword evidence="2" id="KW-1185">Reference proteome</keyword>
<dbReference type="Proteomes" id="UP000017836">
    <property type="component" value="Unassembled WGS sequence"/>
</dbReference>
<gene>
    <name evidence="1" type="ORF">AMTR_s01995p00002940</name>
</gene>
<dbReference type="EMBL" id="KI394538">
    <property type="protein sequence ID" value="ERN02493.1"/>
    <property type="molecule type" value="Genomic_DNA"/>
</dbReference>
<dbReference type="HOGENOM" id="CLU_2944801_0_0_1"/>
<name>U5CV10_AMBTC</name>
<organism evidence="1 2">
    <name type="scientific">Amborella trichopoda</name>
    <dbReference type="NCBI Taxonomy" id="13333"/>
    <lineage>
        <taxon>Eukaryota</taxon>
        <taxon>Viridiplantae</taxon>
        <taxon>Streptophyta</taxon>
        <taxon>Embryophyta</taxon>
        <taxon>Tracheophyta</taxon>
        <taxon>Spermatophyta</taxon>
        <taxon>Magnoliopsida</taxon>
        <taxon>Amborellales</taxon>
        <taxon>Amborellaceae</taxon>
        <taxon>Amborella</taxon>
    </lineage>
</organism>